<keyword evidence="10" id="KW-1185">Reference proteome</keyword>
<evidence type="ECO:0000256" key="4">
    <source>
        <dbReference type="ARBA" id="ARBA00022895"/>
    </source>
</evidence>
<feature type="compositionally biased region" description="Polar residues" evidence="7">
    <location>
        <begin position="1317"/>
        <end position="1328"/>
    </location>
</feature>
<dbReference type="RefSeq" id="XP_022579049.1">
    <property type="nucleotide sequence ID" value="XM_022725013.1"/>
</dbReference>
<protein>
    <recommendedName>
        <fullName evidence="8">Telomere-associated protein Rif1 N-terminal domain-containing protein</fullName>
    </recommendedName>
</protein>
<keyword evidence="5" id="KW-0539">Nucleus</keyword>
<evidence type="ECO:0000256" key="7">
    <source>
        <dbReference type="SAM" id="MobiDB-lite"/>
    </source>
</evidence>
<feature type="compositionally biased region" description="Basic and acidic residues" evidence="7">
    <location>
        <begin position="1555"/>
        <end position="1564"/>
    </location>
</feature>
<feature type="compositionally biased region" description="Basic residues" evidence="7">
    <location>
        <begin position="1565"/>
        <end position="1577"/>
    </location>
</feature>
<feature type="compositionally biased region" description="Polar residues" evidence="7">
    <location>
        <begin position="1269"/>
        <end position="1285"/>
    </location>
</feature>
<comment type="subcellular location">
    <subcellularLocation>
        <location evidence="2">Chromosome</location>
        <location evidence="2">Telomere</location>
    </subcellularLocation>
    <subcellularLocation>
        <location evidence="1">Nucleus</location>
    </subcellularLocation>
</comment>
<dbReference type="STRING" id="1073090.A0A1L9SBN3"/>
<feature type="compositionally biased region" description="Basic and acidic residues" evidence="7">
    <location>
        <begin position="1619"/>
        <end position="1628"/>
    </location>
</feature>
<proteinExistence type="predicted"/>
<organism evidence="9 10">
    <name type="scientific">Penicilliopsis zonata CBS 506.65</name>
    <dbReference type="NCBI Taxonomy" id="1073090"/>
    <lineage>
        <taxon>Eukaryota</taxon>
        <taxon>Fungi</taxon>
        <taxon>Dikarya</taxon>
        <taxon>Ascomycota</taxon>
        <taxon>Pezizomycotina</taxon>
        <taxon>Eurotiomycetes</taxon>
        <taxon>Eurotiomycetidae</taxon>
        <taxon>Eurotiales</taxon>
        <taxon>Aspergillaceae</taxon>
        <taxon>Penicilliopsis</taxon>
    </lineage>
</organism>
<evidence type="ECO:0000313" key="9">
    <source>
        <dbReference type="EMBL" id="OJJ44539.1"/>
    </source>
</evidence>
<dbReference type="PANTHER" id="PTHR22928:SF3">
    <property type="entry name" value="TELOMERE-ASSOCIATED PROTEIN RIF1"/>
    <property type="match status" value="1"/>
</dbReference>
<feature type="region of interest" description="Disordered" evidence="7">
    <location>
        <begin position="1687"/>
        <end position="1706"/>
    </location>
</feature>
<dbReference type="Pfam" id="PF12231">
    <property type="entry name" value="Rif1_N"/>
    <property type="match status" value="1"/>
</dbReference>
<dbReference type="Proteomes" id="UP000184188">
    <property type="component" value="Unassembled WGS sequence"/>
</dbReference>
<feature type="region of interest" description="Disordered" evidence="7">
    <location>
        <begin position="1078"/>
        <end position="1110"/>
    </location>
</feature>
<dbReference type="EMBL" id="KV878347">
    <property type="protein sequence ID" value="OJJ44539.1"/>
    <property type="molecule type" value="Genomic_DNA"/>
</dbReference>
<feature type="compositionally biased region" description="Polar residues" evidence="7">
    <location>
        <begin position="1143"/>
        <end position="1161"/>
    </location>
</feature>
<evidence type="ECO:0000256" key="6">
    <source>
        <dbReference type="ARBA" id="ARBA00023306"/>
    </source>
</evidence>
<feature type="region of interest" description="Disordered" evidence="7">
    <location>
        <begin position="1"/>
        <end position="62"/>
    </location>
</feature>
<feature type="compositionally biased region" description="Polar residues" evidence="7">
    <location>
        <begin position="1497"/>
        <end position="1512"/>
    </location>
</feature>
<feature type="compositionally biased region" description="Basic and acidic residues" evidence="7">
    <location>
        <begin position="1578"/>
        <end position="1594"/>
    </location>
</feature>
<reference evidence="10" key="1">
    <citation type="journal article" date="2017" name="Genome Biol.">
        <title>Comparative genomics reveals high biological diversity and specific adaptations in the industrially and medically important fungal genus Aspergillus.</title>
        <authorList>
            <person name="de Vries R.P."/>
            <person name="Riley R."/>
            <person name="Wiebenga A."/>
            <person name="Aguilar-Osorio G."/>
            <person name="Amillis S."/>
            <person name="Uchima C.A."/>
            <person name="Anderluh G."/>
            <person name="Asadollahi M."/>
            <person name="Askin M."/>
            <person name="Barry K."/>
            <person name="Battaglia E."/>
            <person name="Bayram O."/>
            <person name="Benocci T."/>
            <person name="Braus-Stromeyer S.A."/>
            <person name="Caldana C."/>
            <person name="Canovas D."/>
            <person name="Cerqueira G.C."/>
            <person name="Chen F."/>
            <person name="Chen W."/>
            <person name="Choi C."/>
            <person name="Clum A."/>
            <person name="Dos Santos R.A."/>
            <person name="Damasio A.R."/>
            <person name="Diallinas G."/>
            <person name="Emri T."/>
            <person name="Fekete E."/>
            <person name="Flipphi M."/>
            <person name="Freyberg S."/>
            <person name="Gallo A."/>
            <person name="Gournas C."/>
            <person name="Habgood R."/>
            <person name="Hainaut M."/>
            <person name="Harispe M.L."/>
            <person name="Henrissat B."/>
            <person name="Hilden K.S."/>
            <person name="Hope R."/>
            <person name="Hossain A."/>
            <person name="Karabika E."/>
            <person name="Karaffa L."/>
            <person name="Karanyi Z."/>
            <person name="Krasevec N."/>
            <person name="Kuo A."/>
            <person name="Kusch H."/>
            <person name="LaButti K."/>
            <person name="Lagendijk E.L."/>
            <person name="Lapidus A."/>
            <person name="Levasseur A."/>
            <person name="Lindquist E."/>
            <person name="Lipzen A."/>
            <person name="Logrieco A.F."/>
            <person name="MacCabe A."/>
            <person name="Maekelae M.R."/>
            <person name="Malavazi I."/>
            <person name="Melin P."/>
            <person name="Meyer V."/>
            <person name="Mielnichuk N."/>
            <person name="Miskei M."/>
            <person name="Molnar A.P."/>
            <person name="Mule G."/>
            <person name="Ngan C.Y."/>
            <person name="Orejas M."/>
            <person name="Orosz E."/>
            <person name="Ouedraogo J.P."/>
            <person name="Overkamp K.M."/>
            <person name="Park H.-S."/>
            <person name="Perrone G."/>
            <person name="Piumi F."/>
            <person name="Punt P.J."/>
            <person name="Ram A.F."/>
            <person name="Ramon A."/>
            <person name="Rauscher S."/>
            <person name="Record E."/>
            <person name="Riano-Pachon D.M."/>
            <person name="Robert V."/>
            <person name="Roehrig J."/>
            <person name="Ruller R."/>
            <person name="Salamov A."/>
            <person name="Salih N.S."/>
            <person name="Samson R.A."/>
            <person name="Sandor E."/>
            <person name="Sanguinetti M."/>
            <person name="Schuetze T."/>
            <person name="Sepcic K."/>
            <person name="Shelest E."/>
            <person name="Sherlock G."/>
            <person name="Sophianopoulou V."/>
            <person name="Squina F.M."/>
            <person name="Sun H."/>
            <person name="Susca A."/>
            <person name="Todd R.B."/>
            <person name="Tsang A."/>
            <person name="Unkles S.E."/>
            <person name="van de Wiele N."/>
            <person name="van Rossen-Uffink D."/>
            <person name="Oliveira J.V."/>
            <person name="Vesth T.C."/>
            <person name="Visser J."/>
            <person name="Yu J.-H."/>
            <person name="Zhou M."/>
            <person name="Andersen M.R."/>
            <person name="Archer D.B."/>
            <person name="Baker S.E."/>
            <person name="Benoit I."/>
            <person name="Brakhage A.A."/>
            <person name="Braus G.H."/>
            <person name="Fischer R."/>
            <person name="Frisvad J.C."/>
            <person name="Goldman G.H."/>
            <person name="Houbraken J."/>
            <person name="Oakley B."/>
            <person name="Pocsi I."/>
            <person name="Scazzocchio C."/>
            <person name="Seiboth B."/>
            <person name="vanKuyk P.A."/>
            <person name="Wortman J."/>
            <person name="Dyer P.S."/>
            <person name="Grigoriev I.V."/>
        </authorList>
    </citation>
    <scope>NUCLEOTIDE SEQUENCE [LARGE SCALE GENOMIC DNA]</scope>
    <source>
        <strain evidence="10">CBS 506.65</strain>
    </source>
</reference>
<dbReference type="VEuPathDB" id="FungiDB:ASPZODRAFT_144509"/>
<evidence type="ECO:0000313" key="10">
    <source>
        <dbReference type="Proteomes" id="UP000184188"/>
    </source>
</evidence>
<evidence type="ECO:0000256" key="1">
    <source>
        <dbReference type="ARBA" id="ARBA00004123"/>
    </source>
</evidence>
<feature type="region of interest" description="Disordered" evidence="7">
    <location>
        <begin position="1451"/>
        <end position="1667"/>
    </location>
</feature>
<feature type="compositionally biased region" description="Low complexity" evidence="7">
    <location>
        <begin position="1384"/>
        <end position="1396"/>
    </location>
</feature>
<evidence type="ECO:0000256" key="3">
    <source>
        <dbReference type="ARBA" id="ARBA00022454"/>
    </source>
</evidence>
<dbReference type="GO" id="GO:0000723">
    <property type="term" value="P:telomere maintenance"/>
    <property type="evidence" value="ECO:0007669"/>
    <property type="project" value="TreeGrafter"/>
</dbReference>
<dbReference type="OrthoDB" id="5399929at2759"/>
<evidence type="ECO:0000256" key="2">
    <source>
        <dbReference type="ARBA" id="ARBA00004574"/>
    </source>
</evidence>
<dbReference type="InterPro" id="IPR022031">
    <property type="entry name" value="Rif1_N"/>
</dbReference>
<feature type="compositionally biased region" description="Polar residues" evidence="7">
    <location>
        <begin position="1363"/>
        <end position="1379"/>
    </location>
</feature>
<accession>A0A1L9SBN3</accession>
<keyword evidence="4" id="KW-0779">Telomere</keyword>
<keyword evidence="6" id="KW-0131">Cell cycle</keyword>
<dbReference type="GO" id="GO:0005634">
    <property type="term" value="C:nucleus"/>
    <property type="evidence" value="ECO:0007669"/>
    <property type="project" value="UniProtKB-SubCell"/>
</dbReference>
<dbReference type="GeneID" id="34611478"/>
<feature type="compositionally biased region" description="Polar residues" evidence="7">
    <location>
        <begin position="40"/>
        <end position="60"/>
    </location>
</feature>
<name>A0A1L9SBN3_9EURO</name>
<feature type="compositionally biased region" description="Polar residues" evidence="7">
    <location>
        <begin position="1123"/>
        <end position="1135"/>
    </location>
</feature>
<feature type="region of interest" description="Disordered" evidence="7">
    <location>
        <begin position="1123"/>
        <end position="1173"/>
    </location>
</feature>
<evidence type="ECO:0000256" key="5">
    <source>
        <dbReference type="ARBA" id="ARBA00023242"/>
    </source>
</evidence>
<keyword evidence="3" id="KW-0158">Chromosome</keyword>
<feature type="region of interest" description="Disordered" evidence="7">
    <location>
        <begin position="1719"/>
        <end position="1743"/>
    </location>
</feature>
<dbReference type="GO" id="GO:0140445">
    <property type="term" value="C:chromosome, telomeric repeat region"/>
    <property type="evidence" value="ECO:0007669"/>
    <property type="project" value="TreeGrafter"/>
</dbReference>
<dbReference type="PANTHER" id="PTHR22928">
    <property type="entry name" value="TELOMERE-ASSOCIATED PROTEIN RIF1"/>
    <property type="match status" value="1"/>
</dbReference>
<gene>
    <name evidence="9" type="ORF">ASPZODRAFT_144509</name>
</gene>
<sequence>MVEAVVSISARPPTPPRTTSCALSNTATDERERPGELLPTFQTPGDSPFSTNGSQGALSSRHSKRVNFSPWTKYIKPPTFSSSVLKPMADLKVLPPSNECKPAKSILKTTNSAVAPVSLSQTTPYTSESFVMLLESALRELAGEAPSGRLDAYMHLLGALKAYDGLPTAQEISGNLVPLTQYIQRDATRKLENGGPIDSNLVIQALKLSIALVWHPEISAQLPDDFKTFLVDYSITALHEAKASKSILVHHLHILSTQNFSVKIMTNARITRLLTVLHDITSRVSGNAAVFHRLSTYQRILSQSKGAFLAQSSLWMEHLISGLLHHIKDTRLKAISLGFQISTTFGPSPILSKTIRDILDRPIEKTRKLVTEVCERMSRMMASLESGVHVPQIWSIIILLVGSKKLSVDQWEHFKEWVLVLQKCFNCSESAIKAQAIIGWNRFVYVVALNEATSSSVLKMLSKPIMSQFDRKKQDKSGTQPSQLALSSYYNLLYYAFRPSVSHQRLDVVWDEYVAVPSSTILISTPALSDRVSQVLAFLLWSPQAKVWSESRINETNKLVPDELPSIDYRWTRTRITSILKVFENLLKSSTWNDEAPESSNISTAWTSLSKALSNASSKEITPSTESMQAVASVLGFLQRLWIAGPSALNASGDRCVDKFFDRFRFLSVAMIVSTGSISFTEKLLLKTGDESFQAANTPTHRHPRPDTKLDIPILHFLRFVSDVSGISEPVQSYVHLIDGTLEAACIGKVSRGSRLEFLRQCADLVPNEPGSLDLPTFTQIVWKTTAKLAVDCLCSCPIESARERDGTVARDYDNLVKILDSGLQFPDASREWGQLLDSFVRVLRTERGDWAIATMIIEPLAERVVRVPLQNAYKPSTALLHQSLSIPFFHHNKANGQETINNTASSSPLNQESLLFPHNLANLAEKTLQQSYEQFKPSETAELADFIESLTSLLGSGALAFRSAVLETLQQPLGVWLEDETHQLTPERGVESRILTAYRALSSAILNILQTSIPHDTLSLRRFETITYSGLESSHVYIAKRFIEMWNSSFGLQEKLEYPERVLRALRKLEPYTKVKLPGLSPSKGLQPNLPKSILSNEQSKAGKDGLPRKVLARTAVEDSFDSSASTGFNSSPVTREDGLSSALQLRQSTESAVVSSGSQPEPVPISQAMDDFSPMDIEPRQAENQVHEDMDRKNIFTMIEGLRSSPATSTPGNLGFRTPPHLRILSNLERSTGTPLTPTIAAVSADLEDNFLGSSPTPGTRSHVPTPGSSLSVSLPISTNQSLLDEELPSSPPEFQASNSKRRKKKTRASVSVREINSLNENTVNGNVVEPSADDETEDNERTPTVKPVVSSRRRSQRKSIASNEPTETPKGESSNGIVPEAKSSSKIKGSMSKKSAKKIAPPVLTDDFDGNSSVVAIQKDDPDSSSDDMEMQIASQLENDMSLMNRSINEDMERPVNPVQSVPSTRKRKRQAEEAMATPEANKSRSSKAIPITEPTTANAKSDVSTAISEQALDPISVPEVSPSKTTKGTKRRKMQKTDSTESTGVAVLGEKSQEQVEIKHQKSKQSPKKRRRSARLDPDAASPVKEEQSTRKRSQRGHRKQDALKANKQSPSRELYTEEQREPQLEEEASVVEETQLDHNSTLQEDLVQDDGDRLGSIESEMEQNYASDHVAITMVAEDLDPETEPANAIPDDVEMGDAQPENHDTQVSFAEEIGGLHMGPPTSKPTGETIPPGTQVSGSNILDSLRKILGDVKKANFGREALREIDDLLFDIRVEMHEASKRHVE</sequence>
<feature type="domain" description="Telomere-associated protein Rif1 N-terminal" evidence="8">
    <location>
        <begin position="141"/>
        <end position="514"/>
    </location>
</feature>
<feature type="region of interest" description="Disordered" evidence="7">
    <location>
        <begin position="1253"/>
        <end position="1439"/>
    </location>
</feature>
<evidence type="ECO:0000259" key="8">
    <source>
        <dbReference type="Pfam" id="PF12231"/>
    </source>
</evidence>